<gene>
    <name evidence="2" type="ORF">BKA24_001484</name>
</gene>
<dbReference type="Proteomes" id="UP000573729">
    <property type="component" value="Unassembled WGS sequence"/>
</dbReference>
<keyword evidence="3" id="KW-1185">Reference proteome</keyword>
<feature type="region of interest" description="Disordered" evidence="1">
    <location>
        <begin position="15"/>
        <end position="37"/>
    </location>
</feature>
<name>A0A7W7BQ49_9MICO</name>
<evidence type="ECO:0000313" key="3">
    <source>
        <dbReference type="Proteomes" id="UP000573729"/>
    </source>
</evidence>
<protein>
    <submittedName>
        <fullName evidence="2">Uncharacterized protein</fullName>
    </submittedName>
</protein>
<evidence type="ECO:0000256" key="1">
    <source>
        <dbReference type="SAM" id="MobiDB-lite"/>
    </source>
</evidence>
<sequence length="134" mass="14712">MLLFVDTYRGVGMPSIHSSPTPATPSLTPPEPATSSDNAVAIEADDATLRLIADADAITHGVCCRDAEWRITFCGAEEDTLNMAAENYCSMCAEEILRLLPNAFENDPFICPKDHKPCPPLFEVELRVMKEINK</sequence>
<dbReference type="AlphaFoldDB" id="A0A7W7BQ49"/>
<dbReference type="RefSeq" id="WP_184216616.1">
    <property type="nucleotide sequence ID" value="NZ_JACHMD010000001.1"/>
</dbReference>
<comment type="caution">
    <text evidence="2">The sequence shown here is derived from an EMBL/GenBank/DDBJ whole genome shotgun (WGS) entry which is preliminary data.</text>
</comment>
<proteinExistence type="predicted"/>
<evidence type="ECO:0000313" key="2">
    <source>
        <dbReference type="EMBL" id="MBB4666775.1"/>
    </source>
</evidence>
<organism evidence="2 3">
    <name type="scientific">Microbacterium marinum</name>
    <dbReference type="NCBI Taxonomy" id="421115"/>
    <lineage>
        <taxon>Bacteria</taxon>
        <taxon>Bacillati</taxon>
        <taxon>Actinomycetota</taxon>
        <taxon>Actinomycetes</taxon>
        <taxon>Micrococcales</taxon>
        <taxon>Microbacteriaceae</taxon>
        <taxon>Microbacterium</taxon>
    </lineage>
</organism>
<reference evidence="2 3" key="1">
    <citation type="submission" date="2020-08" db="EMBL/GenBank/DDBJ databases">
        <title>Sequencing the genomes of 1000 actinobacteria strains.</title>
        <authorList>
            <person name="Klenk H.-P."/>
        </authorList>
    </citation>
    <scope>NUCLEOTIDE SEQUENCE [LARGE SCALE GENOMIC DNA]</scope>
    <source>
        <strain evidence="2 3">DSM 24947</strain>
    </source>
</reference>
<dbReference type="EMBL" id="JACHMD010000001">
    <property type="protein sequence ID" value="MBB4666775.1"/>
    <property type="molecule type" value="Genomic_DNA"/>
</dbReference>
<accession>A0A7W7BQ49</accession>